<dbReference type="Gene3D" id="3.40.50.720">
    <property type="entry name" value="NAD(P)-binding Rossmann-like Domain"/>
    <property type="match status" value="1"/>
</dbReference>
<name>A0A6J6BML0_9ZZZZ</name>
<dbReference type="PANTHER" id="PTHR48079">
    <property type="entry name" value="PROTEIN YEEZ"/>
    <property type="match status" value="1"/>
</dbReference>
<dbReference type="Pfam" id="PF05368">
    <property type="entry name" value="NmrA"/>
    <property type="match status" value="1"/>
</dbReference>
<sequence>MADLSGIGLPVLKVKNGEPALCLVTGATGYIGGRLITALLQHGYRVRVLVRDASRISLHPWVSRVEVIDGDAEDSNVLDRALAGTDVAYYLIHSLMMKDSFEESEVSLAQGFAAAVKRAKIQRLVYLGGIINDPDDLSPHMSARMRTGEILRQSGVPTIEFRAGVVIGSGSASFEMLRYLTERLPIMTTPKWVKNLIQPIAVRDLLRYLIGGASLPSNIDGVFDIAGPDTFSYAEMMQQYASAAGLRKRIIIPVPVLSPGLSSGWVGLVTPVPFTLAKRLVASLKHEVVAKPSNINELIPPFEEGLTTFRTAVELALTRIKTANVATRWTDASLPGSPSAPLPTDPDWAGGSLYTDVRTAESPHDAATVWAKVQAIGGEHGYSTASWAWELRGFIDKMMGGVGLRRGRRDPDKLVIGDAVDFWRVEELIPEKLLRLRAEMKMPGLAWLEFRLEKTKTGTKVTQTATYAPKGLLGQLYWWVVFPMHGLVFPSMVKNAAGLTKRSK</sequence>
<organism evidence="2">
    <name type="scientific">freshwater metagenome</name>
    <dbReference type="NCBI Taxonomy" id="449393"/>
    <lineage>
        <taxon>unclassified sequences</taxon>
        <taxon>metagenomes</taxon>
        <taxon>ecological metagenomes</taxon>
    </lineage>
</organism>
<dbReference type="PANTHER" id="PTHR48079:SF6">
    <property type="entry name" value="NAD(P)-BINDING DOMAIN-CONTAINING PROTEIN-RELATED"/>
    <property type="match status" value="1"/>
</dbReference>
<feature type="domain" description="NmrA-like" evidence="1">
    <location>
        <begin position="22"/>
        <end position="157"/>
    </location>
</feature>
<dbReference type="EMBL" id="CAEZSN010000038">
    <property type="protein sequence ID" value="CAB4540226.1"/>
    <property type="molecule type" value="Genomic_DNA"/>
</dbReference>
<reference evidence="2" key="1">
    <citation type="submission" date="2020-05" db="EMBL/GenBank/DDBJ databases">
        <authorList>
            <person name="Chiriac C."/>
            <person name="Salcher M."/>
            <person name="Ghai R."/>
            <person name="Kavagutti S V."/>
        </authorList>
    </citation>
    <scope>NUCLEOTIDE SEQUENCE</scope>
</reference>
<dbReference type="GO" id="GO:0004029">
    <property type="term" value="F:aldehyde dehydrogenase (NAD+) activity"/>
    <property type="evidence" value="ECO:0007669"/>
    <property type="project" value="TreeGrafter"/>
</dbReference>
<gene>
    <name evidence="2" type="ORF">UFOPK1433_00462</name>
</gene>
<proteinExistence type="predicted"/>
<protein>
    <submittedName>
        <fullName evidence="2">Unannotated protein</fullName>
    </submittedName>
</protein>
<dbReference type="GO" id="GO:0005737">
    <property type="term" value="C:cytoplasm"/>
    <property type="evidence" value="ECO:0007669"/>
    <property type="project" value="TreeGrafter"/>
</dbReference>
<dbReference type="SUPFAM" id="SSF51735">
    <property type="entry name" value="NAD(P)-binding Rossmann-fold domains"/>
    <property type="match status" value="1"/>
</dbReference>
<accession>A0A6J6BML0</accession>
<dbReference type="SUPFAM" id="SSF55961">
    <property type="entry name" value="Bet v1-like"/>
    <property type="match status" value="1"/>
</dbReference>
<evidence type="ECO:0000313" key="2">
    <source>
        <dbReference type="EMBL" id="CAB4540226.1"/>
    </source>
</evidence>
<dbReference type="InterPro" id="IPR051783">
    <property type="entry name" value="NAD(P)-dependent_oxidoreduct"/>
</dbReference>
<dbReference type="InterPro" id="IPR021295">
    <property type="entry name" value="DUF2867"/>
</dbReference>
<dbReference type="InterPro" id="IPR008030">
    <property type="entry name" value="NmrA-like"/>
</dbReference>
<dbReference type="InterPro" id="IPR036291">
    <property type="entry name" value="NAD(P)-bd_dom_sf"/>
</dbReference>
<dbReference type="Pfam" id="PF11066">
    <property type="entry name" value="DUF2867"/>
    <property type="match status" value="1"/>
</dbReference>
<evidence type="ECO:0000259" key="1">
    <source>
        <dbReference type="Pfam" id="PF05368"/>
    </source>
</evidence>
<dbReference type="AlphaFoldDB" id="A0A6J6BML0"/>